<dbReference type="CDD" id="cd06533">
    <property type="entry name" value="Glyco_transf_WecG_TagA"/>
    <property type="match status" value="1"/>
</dbReference>
<dbReference type="Proteomes" id="UP000567293">
    <property type="component" value="Unassembled WGS sequence"/>
</dbReference>
<evidence type="ECO:0000256" key="1">
    <source>
        <dbReference type="ARBA" id="ARBA00022676"/>
    </source>
</evidence>
<keyword evidence="4" id="KW-1185">Reference proteome</keyword>
<keyword evidence="1" id="KW-0328">Glycosyltransferase</keyword>
<evidence type="ECO:0000313" key="3">
    <source>
        <dbReference type="EMBL" id="MBA0087078.1"/>
    </source>
</evidence>
<keyword evidence="2" id="KW-0808">Transferase</keyword>
<dbReference type="Pfam" id="PF03808">
    <property type="entry name" value="Glyco_tran_WecG"/>
    <property type="match status" value="1"/>
</dbReference>
<evidence type="ECO:0000313" key="4">
    <source>
        <dbReference type="Proteomes" id="UP000567293"/>
    </source>
</evidence>
<proteinExistence type="predicted"/>
<dbReference type="AlphaFoldDB" id="A0A7V8NT80"/>
<sequence>MGVRRSSFEVLGVQVDALELSEACRTVSEWIAHRDGCRYVALTGMHGIMEAQHDPAFKRILGAADLVVPDGMPLVWLSRFRGRPLKRRVYGPDLLLEVCGQTASRGCRHFLFGGAPGVAERLATILKRRFPGLVFAGTCSPPFEPWTEAQEEEFVATINRAAP</sequence>
<reference evidence="3" key="1">
    <citation type="submission" date="2020-06" db="EMBL/GenBank/DDBJ databases">
        <title>Legume-microbial interactions unlock mineral nutrients during tropical forest succession.</title>
        <authorList>
            <person name="Epihov D.Z."/>
        </authorList>
    </citation>
    <scope>NUCLEOTIDE SEQUENCE [LARGE SCALE GENOMIC DNA]</scope>
    <source>
        <strain evidence="3">Pan2503</strain>
    </source>
</reference>
<dbReference type="PANTHER" id="PTHR34136">
    <property type="match status" value="1"/>
</dbReference>
<organism evidence="3 4">
    <name type="scientific">Candidatus Acidiferrum panamense</name>
    <dbReference type="NCBI Taxonomy" id="2741543"/>
    <lineage>
        <taxon>Bacteria</taxon>
        <taxon>Pseudomonadati</taxon>
        <taxon>Acidobacteriota</taxon>
        <taxon>Terriglobia</taxon>
        <taxon>Candidatus Acidiferrales</taxon>
        <taxon>Candidatus Acidiferrum</taxon>
    </lineage>
</organism>
<dbReference type="EMBL" id="JACDQQ010001818">
    <property type="protein sequence ID" value="MBA0087078.1"/>
    <property type="molecule type" value="Genomic_DNA"/>
</dbReference>
<evidence type="ECO:0000256" key="2">
    <source>
        <dbReference type="ARBA" id="ARBA00022679"/>
    </source>
</evidence>
<protein>
    <submittedName>
        <fullName evidence="3">WecB/TagA/CpsF family glycosyltransferase</fullName>
    </submittedName>
</protein>
<gene>
    <name evidence="3" type="ORF">HRJ53_19005</name>
</gene>
<accession>A0A7V8NT80</accession>
<dbReference type="GO" id="GO:0016758">
    <property type="term" value="F:hexosyltransferase activity"/>
    <property type="evidence" value="ECO:0007669"/>
    <property type="project" value="TreeGrafter"/>
</dbReference>
<comment type="caution">
    <text evidence="3">The sequence shown here is derived from an EMBL/GenBank/DDBJ whole genome shotgun (WGS) entry which is preliminary data.</text>
</comment>
<feature type="non-terminal residue" evidence="3">
    <location>
        <position position="163"/>
    </location>
</feature>
<name>A0A7V8NT80_9BACT</name>
<dbReference type="InterPro" id="IPR004629">
    <property type="entry name" value="WecG_TagA_CpsF"/>
</dbReference>
<dbReference type="PANTHER" id="PTHR34136:SF1">
    <property type="entry name" value="UDP-N-ACETYL-D-MANNOSAMINURONIC ACID TRANSFERASE"/>
    <property type="match status" value="1"/>
</dbReference>